<dbReference type="PANTHER" id="PTHR12951">
    <property type="entry name" value="RETINAL PROTEIN 4"/>
    <property type="match status" value="1"/>
</dbReference>
<evidence type="ECO:0000256" key="3">
    <source>
        <dbReference type="ARBA" id="ARBA00022927"/>
    </source>
</evidence>
<dbReference type="OrthoDB" id="10248777at2759"/>
<dbReference type="AlphaFoldDB" id="A0A1R2BP06"/>
<evidence type="ECO:0000256" key="1">
    <source>
        <dbReference type="ARBA" id="ARBA00008102"/>
    </source>
</evidence>
<comment type="similarity">
    <text evidence="1">Belongs to the PDE6D/unc-119 family.</text>
</comment>
<dbReference type="Gene3D" id="2.70.50.40">
    <property type="entry name" value="GMP phosphodiesterase, delta subunit"/>
    <property type="match status" value="1"/>
</dbReference>
<evidence type="ECO:0000313" key="6">
    <source>
        <dbReference type="EMBL" id="OMJ78454.1"/>
    </source>
</evidence>
<dbReference type="Proteomes" id="UP000187209">
    <property type="component" value="Unassembled WGS sequence"/>
</dbReference>
<dbReference type="FunFam" id="2.70.50.40:FF:000003">
    <property type="entry name" value="UNC119 homologue, putative"/>
    <property type="match status" value="1"/>
</dbReference>
<evidence type="ECO:0000256" key="2">
    <source>
        <dbReference type="ARBA" id="ARBA00022448"/>
    </source>
</evidence>
<dbReference type="PANTHER" id="PTHR12951:SF1">
    <property type="entry name" value="PROTEIN UNC-119 HOMOLOG"/>
    <property type="match status" value="1"/>
</dbReference>
<keyword evidence="3" id="KW-0653">Protein transport</keyword>
<accession>A0A1R2BP06</accession>
<dbReference type="InterPro" id="IPR008015">
    <property type="entry name" value="PDED_dom"/>
</dbReference>
<keyword evidence="4" id="KW-0446">Lipid-binding</keyword>
<sequence>MDEINPEYVSTLTEAADRFLCPLSANIYGIEFVYFKVRDLESGTVLFEVTNEDEEESREVIEDDSIRTIKYHLGPDFLNLTALGSTIGFKVGGKEVRNFRMIERHYFRSTLLKSFDFNLEFCIPGTRNTWEVIYEMPSIPENLKAEMIAAPWETKSDSFYFVENKLIMHNKAEYNYSPLS</sequence>
<dbReference type="GO" id="GO:0005929">
    <property type="term" value="C:cilium"/>
    <property type="evidence" value="ECO:0007669"/>
    <property type="project" value="TreeGrafter"/>
</dbReference>
<dbReference type="GO" id="GO:0060271">
    <property type="term" value="P:cilium assembly"/>
    <property type="evidence" value="ECO:0007669"/>
    <property type="project" value="TreeGrafter"/>
</dbReference>
<dbReference type="InterPro" id="IPR051519">
    <property type="entry name" value="PDE6D_unc-119_myristoyl-bd"/>
</dbReference>
<evidence type="ECO:0000256" key="4">
    <source>
        <dbReference type="ARBA" id="ARBA00023121"/>
    </source>
</evidence>
<keyword evidence="7" id="KW-1185">Reference proteome</keyword>
<name>A0A1R2BP06_9CILI</name>
<organism evidence="6 7">
    <name type="scientific">Stentor coeruleus</name>
    <dbReference type="NCBI Taxonomy" id="5963"/>
    <lineage>
        <taxon>Eukaryota</taxon>
        <taxon>Sar</taxon>
        <taxon>Alveolata</taxon>
        <taxon>Ciliophora</taxon>
        <taxon>Postciliodesmatophora</taxon>
        <taxon>Heterotrichea</taxon>
        <taxon>Heterotrichida</taxon>
        <taxon>Stentoridae</taxon>
        <taxon>Stentor</taxon>
    </lineage>
</organism>
<dbReference type="Pfam" id="PF05351">
    <property type="entry name" value="GMP_PDE_delta"/>
    <property type="match status" value="1"/>
</dbReference>
<reference evidence="6 7" key="1">
    <citation type="submission" date="2016-11" db="EMBL/GenBank/DDBJ databases">
        <title>The macronuclear genome of Stentor coeruleus: a giant cell with tiny introns.</title>
        <authorList>
            <person name="Slabodnick M."/>
            <person name="Ruby J.G."/>
            <person name="Reiff S.B."/>
            <person name="Swart E.C."/>
            <person name="Gosai S."/>
            <person name="Prabakaran S."/>
            <person name="Witkowska E."/>
            <person name="Larue G.E."/>
            <person name="Fisher S."/>
            <person name="Freeman R.M."/>
            <person name="Gunawardena J."/>
            <person name="Chu W."/>
            <person name="Stover N.A."/>
            <person name="Gregory B.D."/>
            <person name="Nowacki M."/>
            <person name="Derisi J."/>
            <person name="Roy S.W."/>
            <person name="Marshall W.F."/>
            <person name="Sood P."/>
        </authorList>
    </citation>
    <scope>NUCLEOTIDE SEQUENCE [LARGE SCALE GENOMIC DNA]</scope>
    <source>
        <strain evidence="6">WM001</strain>
    </source>
</reference>
<feature type="domain" description="GMP phosphodiesterase delta subunit" evidence="5">
    <location>
        <begin position="25"/>
        <end position="176"/>
    </location>
</feature>
<dbReference type="SUPFAM" id="SSF81296">
    <property type="entry name" value="E set domains"/>
    <property type="match status" value="1"/>
</dbReference>
<dbReference type="InterPro" id="IPR014756">
    <property type="entry name" value="Ig_E-set"/>
</dbReference>
<dbReference type="GO" id="GO:0042953">
    <property type="term" value="P:lipoprotein transport"/>
    <property type="evidence" value="ECO:0007669"/>
    <property type="project" value="TreeGrafter"/>
</dbReference>
<protein>
    <recommendedName>
        <fullName evidence="5">GMP phosphodiesterase delta subunit domain-containing protein</fullName>
    </recommendedName>
</protein>
<dbReference type="InterPro" id="IPR037036">
    <property type="entry name" value="PDED_dom_sf"/>
</dbReference>
<dbReference type="GO" id="GO:0008289">
    <property type="term" value="F:lipid binding"/>
    <property type="evidence" value="ECO:0007669"/>
    <property type="project" value="UniProtKB-KW"/>
</dbReference>
<evidence type="ECO:0000313" key="7">
    <source>
        <dbReference type="Proteomes" id="UP000187209"/>
    </source>
</evidence>
<dbReference type="EMBL" id="MPUH01000521">
    <property type="protein sequence ID" value="OMJ78454.1"/>
    <property type="molecule type" value="Genomic_DNA"/>
</dbReference>
<proteinExistence type="inferred from homology"/>
<comment type="caution">
    <text evidence="6">The sequence shown here is derived from an EMBL/GenBank/DDBJ whole genome shotgun (WGS) entry which is preliminary data.</text>
</comment>
<evidence type="ECO:0000259" key="5">
    <source>
        <dbReference type="Pfam" id="PF05351"/>
    </source>
</evidence>
<gene>
    <name evidence="6" type="ORF">SteCoe_21739</name>
</gene>
<keyword evidence="2" id="KW-0813">Transport</keyword>